<organism evidence="2">
    <name type="scientific">Rhodanobacter sp. IGA1.0</name>
    <dbReference type="NCBI Taxonomy" id="3158582"/>
    <lineage>
        <taxon>Bacteria</taxon>
        <taxon>Pseudomonadati</taxon>
        <taxon>Pseudomonadota</taxon>
        <taxon>Gammaproteobacteria</taxon>
        <taxon>Lysobacterales</taxon>
        <taxon>Rhodanobacteraceae</taxon>
        <taxon>Rhodanobacter</taxon>
    </lineage>
</organism>
<evidence type="ECO:0000256" key="1">
    <source>
        <dbReference type="SAM" id="MobiDB-lite"/>
    </source>
</evidence>
<proteinExistence type="predicted"/>
<evidence type="ECO:0000313" key="2">
    <source>
        <dbReference type="EMBL" id="XBS89099.1"/>
    </source>
</evidence>
<dbReference type="RefSeq" id="WP_350015747.1">
    <property type="nucleotide sequence ID" value="NZ_CP157948.1"/>
</dbReference>
<dbReference type="AlphaFoldDB" id="A0AAU7QJ37"/>
<protein>
    <recommendedName>
        <fullName evidence="3">DUF2235 domain-containing protein</fullName>
    </recommendedName>
</protein>
<gene>
    <name evidence="2" type="ORF">ABNK63_11915</name>
</gene>
<dbReference type="EMBL" id="CP157948">
    <property type="protein sequence ID" value="XBS89099.1"/>
    <property type="molecule type" value="Genomic_DNA"/>
</dbReference>
<feature type="region of interest" description="Disordered" evidence="1">
    <location>
        <begin position="75"/>
        <end position="99"/>
    </location>
</feature>
<sequence>MTTFTVYCHGTGFNRVKATESNELVAWFHNHTDGSEARLAGSLVTPGSYLINEGPGSGMVGGIALPQQVNPITGNRISGSGGGGSSFSKALGGKTSTSKLTRSNKVGNALGNLSGLGWDENVIRTVNIIQDMIFEHGQAIDRVNLAGWSRGAVTCIRIAAALNEVFGNELECNIFGVDPVAGLSAGKTIEDTTRLTPNVARYIAIIAMHEMRKSFKPQDWSRLTVVDPARTTAVMLPMPGVHNAQVIPNEPAYAAYITRNLACGFLRSLGTPIDGVPYNFLCSAADMCEGYARLVMGLSEHKSYQTSGMKNRIVGGGLRRRSAAKHSRMDLYTRGGKESYWINEHHRACFAAAYPGAYQTIFEDVGNGNLLLSKVDSRLFQAVGSSAFLRDSLMGKGLLTDDPTYTVEVGGGRYADSRVSVWPATFPLHA</sequence>
<evidence type="ECO:0008006" key="3">
    <source>
        <dbReference type="Google" id="ProtNLM"/>
    </source>
</evidence>
<name>A0AAU7QJ37_9GAMM</name>
<accession>A0AAU7QJ37</accession>
<dbReference type="InterPro" id="IPR029058">
    <property type="entry name" value="AB_hydrolase_fold"/>
</dbReference>
<dbReference type="SUPFAM" id="SSF53474">
    <property type="entry name" value="alpha/beta-Hydrolases"/>
    <property type="match status" value="1"/>
</dbReference>
<reference evidence="2" key="1">
    <citation type="submission" date="2024-06" db="EMBL/GenBank/DDBJ databases">
        <authorList>
            <person name="Sun Y."/>
        </authorList>
    </citation>
    <scope>NUCLEOTIDE SEQUENCE</scope>
    <source>
        <strain evidence="2">IGA1.0</strain>
    </source>
</reference>